<dbReference type="CDD" id="cd19077">
    <property type="entry name" value="AKR_AKR8A1-2"/>
    <property type="match status" value="1"/>
</dbReference>
<sequence length="321" mass="35190">MPTILGREVGPIGYGLMSLTLGAPANLPSEEQAFEALRAAADLGCLVWNGGEFYGAPSYNSLVLLNRFFEAYPEYADKVVLNIKGSMKPNWTPDGTPDNIKQSVENCVKLLGSKARIHMFECARRDKNVPLETQIGTLKALVEEGKIETVALSEVNANTIREAAKLVKISAVEVELSVWNTAPLNNGIVQACADLDIPILAAMLTGKLRSPADLAEGDHRKMFPKYQDGNFQENFKLVNELEKVASEKGYTVGQVALGWLVALSRRPDMPTIIPIPGSSKSGSLDIFFRARFMLIIDPRVCRTRSGKCCCRGLVGRRDEPY</sequence>
<name>A0A9W4UNQ2_9PLEO</name>
<dbReference type="InterPro" id="IPR036812">
    <property type="entry name" value="NAD(P)_OxRdtase_dom_sf"/>
</dbReference>
<keyword evidence="4" id="KW-1185">Reference proteome</keyword>
<dbReference type="SUPFAM" id="SSF51430">
    <property type="entry name" value="NAD(P)-linked oxidoreductase"/>
    <property type="match status" value="1"/>
</dbReference>
<dbReference type="Proteomes" id="UP001152607">
    <property type="component" value="Unassembled WGS sequence"/>
</dbReference>
<dbReference type="InterPro" id="IPR023210">
    <property type="entry name" value="NADP_OxRdtase_dom"/>
</dbReference>
<protein>
    <recommendedName>
        <fullName evidence="2">NADP-dependent oxidoreductase domain-containing protein</fullName>
    </recommendedName>
</protein>
<evidence type="ECO:0000259" key="2">
    <source>
        <dbReference type="Pfam" id="PF00248"/>
    </source>
</evidence>
<dbReference type="AlphaFoldDB" id="A0A9W4UNQ2"/>
<dbReference type="OrthoDB" id="37537at2759"/>
<reference evidence="3" key="1">
    <citation type="submission" date="2023-01" db="EMBL/GenBank/DDBJ databases">
        <authorList>
            <person name="Van Ghelder C."/>
            <person name="Rancurel C."/>
        </authorList>
    </citation>
    <scope>NUCLEOTIDE SEQUENCE</scope>
    <source>
        <strain evidence="3">CNCM I-4278</strain>
    </source>
</reference>
<feature type="domain" description="NADP-dependent oxidoreductase" evidence="2">
    <location>
        <begin position="11"/>
        <end position="288"/>
    </location>
</feature>
<organism evidence="3 4">
    <name type="scientific">Periconia digitata</name>
    <dbReference type="NCBI Taxonomy" id="1303443"/>
    <lineage>
        <taxon>Eukaryota</taxon>
        <taxon>Fungi</taxon>
        <taxon>Dikarya</taxon>
        <taxon>Ascomycota</taxon>
        <taxon>Pezizomycotina</taxon>
        <taxon>Dothideomycetes</taxon>
        <taxon>Pleosporomycetidae</taxon>
        <taxon>Pleosporales</taxon>
        <taxon>Massarineae</taxon>
        <taxon>Periconiaceae</taxon>
        <taxon>Periconia</taxon>
    </lineage>
</organism>
<dbReference type="PANTHER" id="PTHR43625">
    <property type="entry name" value="AFLATOXIN B1 ALDEHYDE REDUCTASE"/>
    <property type="match status" value="1"/>
</dbReference>
<keyword evidence="1" id="KW-0560">Oxidoreductase</keyword>
<dbReference type="GO" id="GO:0005737">
    <property type="term" value="C:cytoplasm"/>
    <property type="evidence" value="ECO:0007669"/>
    <property type="project" value="TreeGrafter"/>
</dbReference>
<dbReference type="InterPro" id="IPR050791">
    <property type="entry name" value="Aldo-Keto_reductase"/>
</dbReference>
<dbReference type="Pfam" id="PF00248">
    <property type="entry name" value="Aldo_ket_red"/>
    <property type="match status" value="1"/>
</dbReference>
<dbReference type="PANTHER" id="PTHR43625:SF78">
    <property type="entry name" value="PYRIDOXAL REDUCTASE-RELATED"/>
    <property type="match status" value="1"/>
</dbReference>
<gene>
    <name evidence="3" type="ORF">PDIGIT_LOCUS11134</name>
</gene>
<accession>A0A9W4UNQ2</accession>
<evidence type="ECO:0000313" key="3">
    <source>
        <dbReference type="EMBL" id="CAI6338012.1"/>
    </source>
</evidence>
<evidence type="ECO:0000256" key="1">
    <source>
        <dbReference type="ARBA" id="ARBA00023002"/>
    </source>
</evidence>
<dbReference type="EMBL" id="CAOQHR010000008">
    <property type="protein sequence ID" value="CAI6338012.1"/>
    <property type="molecule type" value="Genomic_DNA"/>
</dbReference>
<dbReference type="Gene3D" id="3.20.20.100">
    <property type="entry name" value="NADP-dependent oxidoreductase domain"/>
    <property type="match status" value="1"/>
</dbReference>
<evidence type="ECO:0000313" key="4">
    <source>
        <dbReference type="Proteomes" id="UP001152607"/>
    </source>
</evidence>
<proteinExistence type="predicted"/>
<comment type="caution">
    <text evidence="3">The sequence shown here is derived from an EMBL/GenBank/DDBJ whole genome shotgun (WGS) entry which is preliminary data.</text>
</comment>
<dbReference type="GO" id="GO:0016491">
    <property type="term" value="F:oxidoreductase activity"/>
    <property type="evidence" value="ECO:0007669"/>
    <property type="project" value="UniProtKB-KW"/>
</dbReference>